<feature type="compositionally biased region" description="Polar residues" evidence="11">
    <location>
        <begin position="117"/>
        <end position="128"/>
    </location>
</feature>
<evidence type="ECO:0000256" key="2">
    <source>
        <dbReference type="ARBA" id="ARBA00011056"/>
    </source>
</evidence>
<evidence type="ECO:0000256" key="6">
    <source>
        <dbReference type="ARBA" id="ARBA00023010"/>
    </source>
</evidence>
<dbReference type="GO" id="GO:0005543">
    <property type="term" value="F:phospholipid binding"/>
    <property type="evidence" value="ECO:0007669"/>
    <property type="project" value="TreeGrafter"/>
</dbReference>
<evidence type="ECO:0000256" key="4">
    <source>
        <dbReference type="ARBA" id="ARBA00022816"/>
    </source>
</evidence>
<evidence type="ECO:0000256" key="11">
    <source>
        <dbReference type="SAM" id="MobiDB-lite"/>
    </source>
</evidence>
<dbReference type="PANTHER" id="PTHR12960">
    <property type="entry name" value="GLE-1-RELATED"/>
    <property type="match status" value="1"/>
</dbReference>
<keyword evidence="6" id="KW-0811">Translocation</keyword>
<evidence type="ECO:0000256" key="7">
    <source>
        <dbReference type="ARBA" id="ARBA00023132"/>
    </source>
</evidence>
<keyword evidence="3" id="KW-0813">Transport</keyword>
<dbReference type="GO" id="GO:0016973">
    <property type="term" value="P:poly(A)+ mRNA export from nucleus"/>
    <property type="evidence" value="ECO:0007669"/>
    <property type="project" value="InterPro"/>
</dbReference>
<sequence length="691" mass="78371">MMGTRLILTPKVPSPFGTVKWAPGALSRLDPDPDWGLEDLTKELDDISSKLPAAGLPHNTSTPLRPTDVSWRNLSKVADFGRKSKSFVMKAFDSSDDSDSSDDEETISTPLPLKSEVVQQKDPSPSRESNADRFLGCRLMFSNFLSRLAAQSHVVVSVSWFRKRSPLLPQTERIEAALLELERERILRVQEEIRTRVSSLDDLLREEKDRITAKFSQLEKEVAAKCEMARRNDKQDQRLIAEARDMHLSALQRDHEQRYQVEEKRIRKEAAAAEEARRREFARLKEQQERAQAEAEEKARRLAEEEKKKAAAEAANRKAQADAAAAAALQRAQQETKAKQEAEQKAQIRSNQEAARVKASSGGLYGMIQTLACKSNLTEDFYVAVPKPRVADNAAKLEEQRLNKLMELQDSYKSLANDPALQKELKVYERKIIKHLQQVSATQEQVRKKSAELIQTMKDPRGPPIQFMMVTLGKKILSQCESQVQKLPSFSFALAQVVVNVASQIPFVMESVLAQLHQVCVFTVPKYYVFNKTQYQSDEAYYKIMGYKEEDGKLESTDDYVARMNAYIAFYAALTQTEVLGGGINPHGMAEAWAWCSRLLNRIPANRYSASALESFLKIAGFRIYKAYPKPFMKLMQVVVSEYLVSLKSHDDVDARAVVNRLETYLHTQQYMVEPEGRNMPYTDISSTLRA</sequence>
<keyword evidence="5" id="KW-0653">Protein transport</keyword>
<dbReference type="AlphaFoldDB" id="A0A176WEF9"/>
<name>A0A176WEF9_MARPO</name>
<dbReference type="InterPro" id="IPR038506">
    <property type="entry name" value="GLE1-like_sf"/>
</dbReference>
<comment type="caution">
    <text evidence="12">The sequence shown here is derived from an EMBL/GenBank/DDBJ whole genome shotgun (WGS) entry which is preliminary data.</text>
</comment>
<feature type="compositionally biased region" description="Basic and acidic residues" evidence="11">
    <location>
        <begin position="334"/>
        <end position="346"/>
    </location>
</feature>
<feature type="region of interest" description="Disordered" evidence="11">
    <location>
        <begin position="288"/>
        <end position="353"/>
    </location>
</feature>
<dbReference type="GO" id="GO:0005737">
    <property type="term" value="C:cytoplasm"/>
    <property type="evidence" value="ECO:0007669"/>
    <property type="project" value="TreeGrafter"/>
</dbReference>
<dbReference type="GO" id="GO:0000822">
    <property type="term" value="F:inositol hexakisphosphate binding"/>
    <property type="evidence" value="ECO:0007669"/>
    <property type="project" value="TreeGrafter"/>
</dbReference>
<evidence type="ECO:0000256" key="5">
    <source>
        <dbReference type="ARBA" id="ARBA00022927"/>
    </source>
</evidence>
<dbReference type="EMBL" id="LVLJ01001092">
    <property type="protein sequence ID" value="OAE31469.1"/>
    <property type="molecule type" value="Genomic_DNA"/>
</dbReference>
<comment type="subcellular location">
    <subcellularLocation>
        <location evidence="1">Nucleus</location>
        <location evidence="1">Nuclear pore complex</location>
    </subcellularLocation>
</comment>
<evidence type="ECO:0000256" key="9">
    <source>
        <dbReference type="ARBA" id="ARBA00026227"/>
    </source>
</evidence>
<dbReference type="PANTHER" id="PTHR12960:SF0">
    <property type="entry name" value="MRNA EXPORT FACTOR GLE1"/>
    <property type="match status" value="1"/>
</dbReference>
<evidence type="ECO:0000256" key="10">
    <source>
        <dbReference type="ARBA" id="ARBA00029983"/>
    </source>
</evidence>
<proteinExistence type="inferred from homology"/>
<accession>A0A176WEF9</accession>
<evidence type="ECO:0000256" key="8">
    <source>
        <dbReference type="ARBA" id="ARBA00023242"/>
    </source>
</evidence>
<evidence type="ECO:0000313" key="13">
    <source>
        <dbReference type="Proteomes" id="UP000077202"/>
    </source>
</evidence>
<dbReference type="GO" id="GO:0031369">
    <property type="term" value="F:translation initiation factor binding"/>
    <property type="evidence" value="ECO:0007669"/>
    <property type="project" value="TreeGrafter"/>
</dbReference>
<gene>
    <name evidence="12" type="ORF">AXG93_3128s1060</name>
</gene>
<keyword evidence="4" id="KW-0509">mRNA transport</keyword>
<dbReference type="Pfam" id="PF07817">
    <property type="entry name" value="GLE1"/>
    <property type="match status" value="1"/>
</dbReference>
<organism evidence="12 13">
    <name type="scientific">Marchantia polymorpha subsp. ruderalis</name>
    <dbReference type="NCBI Taxonomy" id="1480154"/>
    <lineage>
        <taxon>Eukaryota</taxon>
        <taxon>Viridiplantae</taxon>
        <taxon>Streptophyta</taxon>
        <taxon>Embryophyta</taxon>
        <taxon>Marchantiophyta</taxon>
        <taxon>Marchantiopsida</taxon>
        <taxon>Marchantiidae</taxon>
        <taxon>Marchantiales</taxon>
        <taxon>Marchantiaceae</taxon>
        <taxon>Marchantia</taxon>
    </lineage>
</organism>
<dbReference type="InterPro" id="IPR012476">
    <property type="entry name" value="GLE1"/>
</dbReference>
<comment type="similarity">
    <text evidence="2">Belongs to the GLE1 family.</text>
</comment>
<dbReference type="Proteomes" id="UP000077202">
    <property type="component" value="Unassembled WGS sequence"/>
</dbReference>
<keyword evidence="8" id="KW-0539">Nucleus</keyword>
<evidence type="ECO:0000256" key="1">
    <source>
        <dbReference type="ARBA" id="ARBA00004567"/>
    </source>
</evidence>
<reference evidence="12" key="1">
    <citation type="submission" date="2016-03" db="EMBL/GenBank/DDBJ databases">
        <title>Mechanisms controlling the formation of the plant cell surface in tip-growing cells are functionally conserved among land plants.</title>
        <authorList>
            <person name="Honkanen S."/>
            <person name="Jones V.A."/>
            <person name="Morieri G."/>
            <person name="Champion C."/>
            <person name="Hetherington A.J."/>
            <person name="Kelly S."/>
            <person name="Saint-Marcoux D."/>
            <person name="Proust H."/>
            <person name="Prescott H."/>
            <person name="Dolan L."/>
        </authorList>
    </citation>
    <scope>NUCLEOTIDE SEQUENCE [LARGE SCALE GENOMIC DNA]</scope>
    <source>
        <tissue evidence="12">Whole gametophyte</tissue>
    </source>
</reference>
<feature type="region of interest" description="Disordered" evidence="11">
    <location>
        <begin position="92"/>
        <end position="129"/>
    </location>
</feature>
<protein>
    <recommendedName>
        <fullName evidence="9">mRNA export factor GLE1</fullName>
    </recommendedName>
    <alternativeName>
        <fullName evidence="10">Nucleoporin GLE1</fullName>
    </alternativeName>
</protein>
<evidence type="ECO:0000256" key="3">
    <source>
        <dbReference type="ARBA" id="ARBA00022448"/>
    </source>
</evidence>
<feature type="compositionally biased region" description="Low complexity" evidence="11">
    <location>
        <begin position="321"/>
        <end position="333"/>
    </location>
</feature>
<dbReference type="GO" id="GO:0044614">
    <property type="term" value="C:nuclear pore cytoplasmic filaments"/>
    <property type="evidence" value="ECO:0007669"/>
    <property type="project" value="TreeGrafter"/>
</dbReference>
<dbReference type="GO" id="GO:0015031">
    <property type="term" value="P:protein transport"/>
    <property type="evidence" value="ECO:0007669"/>
    <property type="project" value="UniProtKB-KW"/>
</dbReference>
<keyword evidence="13" id="KW-1185">Reference proteome</keyword>
<feature type="compositionally biased region" description="Basic and acidic residues" evidence="11">
    <location>
        <begin position="288"/>
        <end position="320"/>
    </location>
</feature>
<evidence type="ECO:0000313" key="12">
    <source>
        <dbReference type="EMBL" id="OAE31469.1"/>
    </source>
</evidence>
<keyword evidence="7" id="KW-0906">Nuclear pore complex</keyword>
<dbReference type="Gene3D" id="1.25.40.510">
    <property type="entry name" value="GLE1-like"/>
    <property type="match status" value="1"/>
</dbReference>
<feature type="compositionally biased region" description="Acidic residues" evidence="11">
    <location>
        <begin position="94"/>
        <end position="106"/>
    </location>
</feature>